<keyword evidence="2" id="KW-0328">Glycosyltransferase</keyword>
<dbReference type="InterPro" id="IPR050194">
    <property type="entry name" value="Glycosyltransferase_grp1"/>
</dbReference>
<evidence type="ECO:0000259" key="1">
    <source>
        <dbReference type="Pfam" id="PF00534"/>
    </source>
</evidence>
<dbReference type="InterPro" id="IPR001296">
    <property type="entry name" value="Glyco_trans_1"/>
</dbReference>
<gene>
    <name evidence="2" type="ORF">Q4F19_16155</name>
</gene>
<dbReference type="Proteomes" id="UP001169764">
    <property type="component" value="Unassembled WGS sequence"/>
</dbReference>
<dbReference type="GO" id="GO:0016757">
    <property type="term" value="F:glycosyltransferase activity"/>
    <property type="evidence" value="ECO:0007669"/>
    <property type="project" value="UniProtKB-KW"/>
</dbReference>
<organism evidence="2 3">
    <name type="scientific">Sphingomonas natans</name>
    <dbReference type="NCBI Taxonomy" id="3063330"/>
    <lineage>
        <taxon>Bacteria</taxon>
        <taxon>Pseudomonadati</taxon>
        <taxon>Pseudomonadota</taxon>
        <taxon>Alphaproteobacteria</taxon>
        <taxon>Sphingomonadales</taxon>
        <taxon>Sphingomonadaceae</taxon>
        <taxon>Sphingomonas</taxon>
    </lineage>
</organism>
<dbReference type="CDD" id="cd03801">
    <property type="entry name" value="GT4_PimA-like"/>
    <property type="match status" value="1"/>
</dbReference>
<dbReference type="RefSeq" id="WP_303544644.1">
    <property type="nucleotide sequence ID" value="NZ_JAUOTP010000008.1"/>
</dbReference>
<dbReference type="SUPFAM" id="SSF53756">
    <property type="entry name" value="UDP-Glycosyltransferase/glycogen phosphorylase"/>
    <property type="match status" value="1"/>
</dbReference>
<protein>
    <submittedName>
        <fullName evidence="2">Glycosyltransferase family 4 protein</fullName>
        <ecNumber evidence="2">2.4.-.-</ecNumber>
    </submittedName>
</protein>
<evidence type="ECO:0000313" key="2">
    <source>
        <dbReference type="EMBL" id="MDO6415925.1"/>
    </source>
</evidence>
<feature type="domain" description="Glycosyl transferase family 1" evidence="1">
    <location>
        <begin position="221"/>
        <end position="373"/>
    </location>
</feature>
<sequence length="395" mass="41709">MRVAYLVNRYPAVSHSFIRREIAGVEAAGVEVLRFSIRPPDASLPDAADRAELPRTIVILAQSKAALLAAALVTALARPGRFLGAMAAAIGMAQGRPKIALRHIIYLVEACWLARRLDGVTRLHAHFGTNPAAVARLVYLLSGIPYSFTVHGPEEFDAPGAIDLPAKIGDAAQVMAISDFGRSQLMRWTKPDQWEKLKVVRCGIDEAFSSLTPAPPVSAAELCCIARLSGQKGLPLLIEAAAKLRARDIPFHLTLVGDGEMRAEIEAAIVARGLADAVTITGYLDAAGVRQRLLAARAMVLPSFAEGLPVVIMEALALRVPVVTTAIAGIPELVDAACGWVVPAGSVEALVEAMAAALAADPAQLRDMGEVGRGRVLARHDARANGAAMAALFRA</sequence>
<keyword evidence="3" id="KW-1185">Reference proteome</keyword>
<dbReference type="EMBL" id="JAUOTP010000008">
    <property type="protein sequence ID" value="MDO6415925.1"/>
    <property type="molecule type" value="Genomic_DNA"/>
</dbReference>
<name>A0ABT8YC54_9SPHN</name>
<dbReference type="PANTHER" id="PTHR45947">
    <property type="entry name" value="SULFOQUINOVOSYL TRANSFERASE SQD2"/>
    <property type="match status" value="1"/>
</dbReference>
<keyword evidence="2" id="KW-0808">Transferase</keyword>
<reference evidence="2" key="1">
    <citation type="submission" date="2023-07" db="EMBL/GenBank/DDBJ databases">
        <authorList>
            <person name="Kim M."/>
        </authorList>
    </citation>
    <scope>NUCLEOTIDE SEQUENCE</scope>
    <source>
        <strain evidence="2">BIUV-7</strain>
    </source>
</reference>
<dbReference type="Gene3D" id="3.40.50.2000">
    <property type="entry name" value="Glycogen Phosphorylase B"/>
    <property type="match status" value="2"/>
</dbReference>
<dbReference type="PANTHER" id="PTHR45947:SF15">
    <property type="entry name" value="TEICHURONIC ACID BIOSYNTHESIS GLYCOSYLTRANSFERASE TUAC-RELATED"/>
    <property type="match status" value="1"/>
</dbReference>
<dbReference type="EC" id="2.4.-.-" evidence="2"/>
<dbReference type="Pfam" id="PF00534">
    <property type="entry name" value="Glycos_transf_1"/>
    <property type="match status" value="1"/>
</dbReference>
<accession>A0ABT8YC54</accession>
<proteinExistence type="predicted"/>
<comment type="caution">
    <text evidence="2">The sequence shown here is derived from an EMBL/GenBank/DDBJ whole genome shotgun (WGS) entry which is preliminary data.</text>
</comment>
<evidence type="ECO:0000313" key="3">
    <source>
        <dbReference type="Proteomes" id="UP001169764"/>
    </source>
</evidence>